<dbReference type="Pfam" id="PF00589">
    <property type="entry name" value="Phage_integrase"/>
    <property type="match status" value="1"/>
</dbReference>
<evidence type="ECO:0000313" key="6">
    <source>
        <dbReference type="Proteomes" id="UP000030170"/>
    </source>
</evidence>
<accession>A0A098TFL7</accession>
<dbReference type="SUPFAM" id="SSF56349">
    <property type="entry name" value="DNA breaking-rejoining enzymes"/>
    <property type="match status" value="1"/>
</dbReference>
<dbReference type="PANTHER" id="PTHR30349">
    <property type="entry name" value="PHAGE INTEGRASE-RELATED"/>
    <property type="match status" value="1"/>
</dbReference>
<dbReference type="PROSITE" id="PS51898">
    <property type="entry name" value="TYR_RECOMBINASE"/>
    <property type="match status" value="1"/>
</dbReference>
<keyword evidence="2" id="KW-0238">DNA-binding</keyword>
<dbReference type="CDD" id="cd00796">
    <property type="entry name" value="INT_Rci_Hp1_C"/>
    <property type="match status" value="1"/>
</dbReference>
<gene>
    <name evidence="5" type="ORF">DO97_00870</name>
</gene>
<dbReference type="InterPro" id="IPR013762">
    <property type="entry name" value="Integrase-like_cat_sf"/>
</dbReference>
<dbReference type="GO" id="GO:0006310">
    <property type="term" value="P:DNA recombination"/>
    <property type="evidence" value="ECO:0007669"/>
    <property type="project" value="UniProtKB-KW"/>
</dbReference>
<sequence length="179" mass="19724">MKNQRNGQAAILDREQLKLLFWELSPKYRALFGICYFTGCRISEALALTREDIVSDRIVFRAITTKTKATREVVMNPALTALLSTYGLPESGYLFPGKSEGQMSSQAADLALRKAADWVGLQGVSTHSFRRTSLTQMACAGIPLCSIQTISGHSSLDALQRYLAVSEEQKRDAISVLGF</sequence>
<dbReference type="InterPro" id="IPR011010">
    <property type="entry name" value="DNA_brk_join_enz"/>
</dbReference>
<dbReference type="AlphaFoldDB" id="A0A098TFL7"/>
<keyword evidence="6" id="KW-1185">Reference proteome</keyword>
<reference evidence="5 6" key="1">
    <citation type="journal article" date="2014" name="Mol. Ecol.">
        <title>Evolution of Synechococcus.</title>
        <authorList>
            <person name="Dvorak P."/>
            <person name="Casamatta D."/>
            <person name="Hasler P."/>
            <person name="Poulickova A."/>
            <person name="Ondrej V."/>
            <person name="Sanges R."/>
        </authorList>
    </citation>
    <scope>NUCLEOTIDE SEQUENCE [LARGE SCALE GENOMIC DNA]</scope>
    <source>
        <strain evidence="5 6">CAUP A 1101</strain>
    </source>
</reference>
<feature type="domain" description="Tyr recombinase" evidence="4">
    <location>
        <begin position="7"/>
        <end position="175"/>
    </location>
</feature>
<dbReference type="EMBL" id="JJML01000094">
    <property type="protein sequence ID" value="KGF71355.1"/>
    <property type="molecule type" value="Genomic_DNA"/>
</dbReference>
<name>A0A098TFL7_9CYAN</name>
<dbReference type="RefSeq" id="WP_036537073.1">
    <property type="nucleotide sequence ID" value="NZ_JJML01000094.1"/>
</dbReference>
<evidence type="ECO:0000256" key="2">
    <source>
        <dbReference type="ARBA" id="ARBA00023125"/>
    </source>
</evidence>
<comment type="similarity">
    <text evidence="1">Belongs to the 'phage' integrase family.</text>
</comment>
<evidence type="ECO:0000256" key="1">
    <source>
        <dbReference type="ARBA" id="ARBA00008857"/>
    </source>
</evidence>
<dbReference type="InterPro" id="IPR002104">
    <property type="entry name" value="Integrase_catalytic"/>
</dbReference>
<dbReference type="Gene3D" id="1.10.443.10">
    <property type="entry name" value="Intergrase catalytic core"/>
    <property type="match status" value="1"/>
</dbReference>
<dbReference type="PANTHER" id="PTHR30349:SF41">
    <property type="entry name" value="INTEGRASE_RECOMBINASE PROTEIN MJ0367-RELATED"/>
    <property type="match status" value="1"/>
</dbReference>
<comment type="caution">
    <text evidence="5">The sequence shown here is derived from an EMBL/GenBank/DDBJ whole genome shotgun (WGS) entry which is preliminary data.</text>
</comment>
<dbReference type="GO" id="GO:0015074">
    <property type="term" value="P:DNA integration"/>
    <property type="evidence" value="ECO:0007669"/>
    <property type="project" value="InterPro"/>
</dbReference>
<dbReference type="Proteomes" id="UP000030170">
    <property type="component" value="Unassembled WGS sequence"/>
</dbReference>
<keyword evidence="3" id="KW-0233">DNA recombination</keyword>
<dbReference type="GO" id="GO:0003677">
    <property type="term" value="F:DNA binding"/>
    <property type="evidence" value="ECO:0007669"/>
    <property type="project" value="UniProtKB-KW"/>
</dbReference>
<dbReference type="STRING" id="1497020.DO97_00870"/>
<protein>
    <submittedName>
        <fullName evidence="5">Integrase</fullName>
    </submittedName>
</protein>
<evidence type="ECO:0000256" key="3">
    <source>
        <dbReference type="ARBA" id="ARBA00023172"/>
    </source>
</evidence>
<dbReference type="InterPro" id="IPR050090">
    <property type="entry name" value="Tyrosine_recombinase_XerCD"/>
</dbReference>
<organism evidence="5 6">
    <name type="scientific">Neosynechococcus sphagnicola sy1</name>
    <dbReference type="NCBI Taxonomy" id="1497020"/>
    <lineage>
        <taxon>Bacteria</taxon>
        <taxon>Bacillati</taxon>
        <taxon>Cyanobacteriota</taxon>
        <taxon>Cyanophyceae</taxon>
        <taxon>Neosynechococcales</taxon>
        <taxon>Neosynechococcaceae</taxon>
        <taxon>Neosynechococcus</taxon>
    </lineage>
</organism>
<evidence type="ECO:0000313" key="5">
    <source>
        <dbReference type="EMBL" id="KGF71355.1"/>
    </source>
</evidence>
<evidence type="ECO:0000259" key="4">
    <source>
        <dbReference type="PROSITE" id="PS51898"/>
    </source>
</evidence>
<dbReference type="OrthoDB" id="456420at2"/>
<proteinExistence type="inferred from homology"/>